<keyword evidence="1" id="KW-1133">Transmembrane helix</keyword>
<dbReference type="InterPro" id="IPR007345">
    <property type="entry name" value="Polysacch_pyruvyl_Trfase"/>
</dbReference>
<dbReference type="OrthoDB" id="414175at2759"/>
<evidence type="ECO:0000259" key="2">
    <source>
        <dbReference type="Pfam" id="PF04230"/>
    </source>
</evidence>
<gene>
    <name evidence="3" type="ORF">PV05_02861</name>
</gene>
<feature type="transmembrane region" description="Helical" evidence="1">
    <location>
        <begin position="12"/>
        <end position="31"/>
    </location>
</feature>
<protein>
    <recommendedName>
        <fullName evidence="2">Polysaccharide pyruvyl transferase domain-containing protein</fullName>
    </recommendedName>
</protein>
<dbReference type="GeneID" id="25324769"/>
<sequence>MHPSWRGCSTPRLLTIGVLFVITVILLSFHGPSREYVTHTLYSGSDSCTATLATHVQLLRSEYSAMLLGVEYVAMIGYPNHSNKGDSAIWVGELILLEDLGIQSVYASANSNDYDKTKLREILEAHGGPENTAIMFHGGGNFGDIWPGPQRDRETVAADFPDYRIRSFPQTYRFYNQDQLERAQKAFSQHPDLQLTARDTKSYMSLQKDFGQNHKVSLLPDAATMLTTRPISGGRSPKEGILFLARYDKEGEQDHYKDKAIIEELRHISDQDGNILDIDVTLQDWIKLDPEGLRGASYNDQAWLRVNWTYNFLNQYELVMSDRLHVHILSTVWGIDHITVEEGSYGKLRSYHETWLSGCGSIVAMTQSVREGVDSAKAWYRNGRSF</sequence>
<keyword evidence="1" id="KW-0812">Transmembrane</keyword>
<evidence type="ECO:0000313" key="3">
    <source>
        <dbReference type="EMBL" id="KIW58333.1"/>
    </source>
</evidence>
<name>A0A0D2ERH5_9EURO</name>
<dbReference type="EMBL" id="KN847318">
    <property type="protein sequence ID" value="KIW58333.1"/>
    <property type="molecule type" value="Genomic_DNA"/>
</dbReference>
<keyword evidence="4" id="KW-1185">Reference proteome</keyword>
<dbReference type="Pfam" id="PF04230">
    <property type="entry name" value="PS_pyruv_trans"/>
    <property type="match status" value="1"/>
</dbReference>
<dbReference type="AlphaFoldDB" id="A0A0D2ERH5"/>
<accession>A0A0D2ERH5</accession>
<dbReference type="RefSeq" id="XP_013318917.1">
    <property type="nucleotide sequence ID" value="XM_013463463.1"/>
</dbReference>
<dbReference type="STRING" id="348802.A0A0D2ERH5"/>
<keyword evidence="1" id="KW-0472">Membrane</keyword>
<proteinExistence type="predicted"/>
<dbReference type="HOGENOM" id="CLU_045699_0_0_1"/>
<evidence type="ECO:0000313" key="4">
    <source>
        <dbReference type="Proteomes" id="UP000054342"/>
    </source>
</evidence>
<dbReference type="Proteomes" id="UP000054342">
    <property type="component" value="Unassembled WGS sequence"/>
</dbReference>
<feature type="domain" description="Polysaccharide pyruvyl transferase" evidence="2">
    <location>
        <begin position="83"/>
        <end position="340"/>
    </location>
</feature>
<evidence type="ECO:0000256" key="1">
    <source>
        <dbReference type="SAM" id="Phobius"/>
    </source>
</evidence>
<organism evidence="3 4">
    <name type="scientific">Exophiala xenobiotica</name>
    <dbReference type="NCBI Taxonomy" id="348802"/>
    <lineage>
        <taxon>Eukaryota</taxon>
        <taxon>Fungi</taxon>
        <taxon>Dikarya</taxon>
        <taxon>Ascomycota</taxon>
        <taxon>Pezizomycotina</taxon>
        <taxon>Eurotiomycetes</taxon>
        <taxon>Chaetothyriomycetidae</taxon>
        <taxon>Chaetothyriales</taxon>
        <taxon>Herpotrichiellaceae</taxon>
        <taxon>Exophiala</taxon>
    </lineage>
</organism>
<reference evidence="3 4" key="1">
    <citation type="submission" date="2015-01" db="EMBL/GenBank/DDBJ databases">
        <title>The Genome Sequence of Exophiala xenobiotica CBS118157.</title>
        <authorList>
            <consortium name="The Broad Institute Genomics Platform"/>
            <person name="Cuomo C."/>
            <person name="de Hoog S."/>
            <person name="Gorbushina A."/>
            <person name="Stielow B."/>
            <person name="Teixiera M."/>
            <person name="Abouelleil A."/>
            <person name="Chapman S.B."/>
            <person name="Priest M."/>
            <person name="Young S.K."/>
            <person name="Wortman J."/>
            <person name="Nusbaum C."/>
            <person name="Birren B."/>
        </authorList>
    </citation>
    <scope>NUCLEOTIDE SEQUENCE [LARGE SCALE GENOMIC DNA]</scope>
    <source>
        <strain evidence="3 4">CBS 118157</strain>
    </source>
</reference>